<dbReference type="Gene3D" id="1.20.58.1700">
    <property type="match status" value="1"/>
</dbReference>
<dbReference type="InterPro" id="IPR036928">
    <property type="entry name" value="AS_sf"/>
</dbReference>
<dbReference type="EMBL" id="CP022684">
    <property type="protein sequence ID" value="AUM13419.1"/>
    <property type="molecule type" value="Genomic_DNA"/>
</dbReference>
<dbReference type="InterPro" id="IPR000120">
    <property type="entry name" value="Amidase"/>
</dbReference>
<proteinExistence type="predicted"/>
<dbReference type="Proteomes" id="UP000235116">
    <property type="component" value="Chromosome"/>
</dbReference>
<dbReference type="RefSeq" id="WP_101894797.1">
    <property type="nucleotide sequence ID" value="NZ_CP022684.1"/>
</dbReference>
<keyword evidence="4" id="KW-1185">Reference proteome</keyword>
<evidence type="ECO:0000259" key="2">
    <source>
        <dbReference type="Pfam" id="PF21986"/>
    </source>
</evidence>
<gene>
    <name evidence="3" type="primary">atzF</name>
    <name evidence="3" type="ORF">Kalk_13745</name>
</gene>
<dbReference type="SUPFAM" id="SSF75304">
    <property type="entry name" value="Amidase signature (AS) enzymes"/>
    <property type="match status" value="1"/>
</dbReference>
<protein>
    <submittedName>
        <fullName evidence="3">Allophanate hydrolase</fullName>
    </submittedName>
</protein>
<dbReference type="PANTHER" id="PTHR11895">
    <property type="entry name" value="TRANSAMIDASE"/>
    <property type="match status" value="1"/>
</dbReference>
<keyword evidence="3" id="KW-0378">Hydrolase</keyword>
<feature type="domain" description="Amidase" evidence="1">
    <location>
        <begin position="64"/>
        <end position="447"/>
    </location>
</feature>
<dbReference type="Pfam" id="PF01425">
    <property type="entry name" value="Amidase"/>
    <property type="match status" value="1"/>
</dbReference>
<dbReference type="KEGG" id="kak:Kalk_13745"/>
<name>A0A2K9LM31_9GAMM</name>
<reference evidence="4" key="1">
    <citation type="submission" date="2017-08" db="EMBL/GenBank/DDBJ databases">
        <title>Direct submision.</title>
        <authorList>
            <person name="Kim S.-J."/>
            <person name="Rhee S.-K."/>
        </authorList>
    </citation>
    <scope>NUCLEOTIDE SEQUENCE [LARGE SCALE GENOMIC DNA]</scope>
    <source>
        <strain evidence="4">GI5</strain>
    </source>
</reference>
<dbReference type="GO" id="GO:0016787">
    <property type="term" value="F:hydrolase activity"/>
    <property type="evidence" value="ECO:0007669"/>
    <property type="project" value="UniProtKB-KW"/>
</dbReference>
<dbReference type="Gene3D" id="3.90.1300.10">
    <property type="entry name" value="Amidase signature (AS) domain"/>
    <property type="match status" value="1"/>
</dbReference>
<dbReference type="AlphaFoldDB" id="A0A2K9LM31"/>
<evidence type="ECO:0000259" key="1">
    <source>
        <dbReference type="Pfam" id="PF01425"/>
    </source>
</evidence>
<dbReference type="Gene3D" id="3.10.490.10">
    <property type="entry name" value="Gamma-glutamyl cyclotransferase-like"/>
    <property type="match status" value="1"/>
</dbReference>
<dbReference type="Pfam" id="PF21986">
    <property type="entry name" value="AH_C"/>
    <property type="match status" value="1"/>
</dbReference>
<accession>A0A2K9LM31</accession>
<dbReference type="OrthoDB" id="8872210at2"/>
<evidence type="ECO:0000313" key="3">
    <source>
        <dbReference type="EMBL" id="AUM13419.1"/>
    </source>
</evidence>
<sequence>MLDLSTVNMTITGLQQHYTNGDFTPASLLHSLREANAKFNETNPVWIHLLSEDELNLYLERINDAKPEDLPLFGIPFAIKDNIDLAGIPTTAACPDFAYIPPANAFVVQLLLDAGAIPLGKTNLDQFATGLVGVRSPKPWGPCRNALNPEYISGGSSSGSAVTVANGLVCFSLGTDTAGSGRVPASLNNIVGLKPSKGLFSTTGVVPACRSLDCLTVFALTVDDANTVFDVAARFDSSDAYARANTYENGKRYYSSQIEALTIGVPAPSQLDFFGNEEAKALFSDSISQLQALGTNIIEIDFDAFTSAARLLYEGPWVTERYLATQDIIESSPHSMLPVIHTIISSGNKSSAIDVFQAQYKLQEYAQAANLQLNKVDAILTPTNGSIYTVAEVLNDPIELNSKLGFYTNFMNLLDCSAVAIPSGFYQNGVGFGVTLFHRAFSDKRLLGLCSALQRANSLPLGATALAGAPFKQDLRSAPSHINVVVCGAHLQGLPLNWQLHERGATLVEKTQSAPHYKLYALAGGPPFRPGMMRCETGGQSIEVEVWRIPMEHLGTFVAEIPAPLGIGKVQLNDGRWESGFICEACGLDGAKDITQMGSWRRYIASLG</sequence>
<feature type="domain" description="Allophanate hydrolase C-terminal" evidence="2">
    <location>
        <begin position="482"/>
        <end position="605"/>
    </location>
</feature>
<dbReference type="NCBIfam" id="NF006043">
    <property type="entry name" value="PRK08186.1"/>
    <property type="match status" value="1"/>
</dbReference>
<evidence type="ECO:0000313" key="4">
    <source>
        <dbReference type="Proteomes" id="UP000235116"/>
    </source>
</evidence>
<dbReference type="InterPro" id="IPR023631">
    <property type="entry name" value="Amidase_dom"/>
</dbReference>
<organism evidence="3 4">
    <name type="scientific">Ketobacter alkanivorans</name>
    <dbReference type="NCBI Taxonomy" id="1917421"/>
    <lineage>
        <taxon>Bacteria</taxon>
        <taxon>Pseudomonadati</taxon>
        <taxon>Pseudomonadota</taxon>
        <taxon>Gammaproteobacteria</taxon>
        <taxon>Pseudomonadales</taxon>
        <taxon>Ketobacteraceae</taxon>
        <taxon>Ketobacter</taxon>
    </lineage>
</organism>
<dbReference type="NCBIfam" id="TIGR02713">
    <property type="entry name" value="allophanate_hyd"/>
    <property type="match status" value="1"/>
</dbReference>
<dbReference type="PANTHER" id="PTHR11895:SF169">
    <property type="entry name" value="GLUTAMYL-TRNA(GLN) AMIDOTRANSFERASE"/>
    <property type="match status" value="1"/>
</dbReference>
<dbReference type="InterPro" id="IPR014085">
    <property type="entry name" value="Allophanate_hydrolase"/>
</dbReference>
<dbReference type="InterPro" id="IPR053844">
    <property type="entry name" value="AH_C"/>
</dbReference>